<keyword evidence="1" id="KW-0378">Hydrolase</keyword>
<dbReference type="InterPro" id="IPR036412">
    <property type="entry name" value="HAD-like_sf"/>
</dbReference>
<comment type="caution">
    <text evidence="1">The sequence shown here is derived from an EMBL/GenBank/DDBJ whole genome shotgun (WGS) entry which is preliminary data.</text>
</comment>
<dbReference type="Pfam" id="PF00702">
    <property type="entry name" value="Hydrolase"/>
    <property type="match status" value="1"/>
</dbReference>
<accession>A0ABU5R8H0</accession>
<dbReference type="PANTHER" id="PTHR43611">
    <property type="entry name" value="ALPHA-D-GLUCOSE 1-PHOSPHATE PHOSPHATASE"/>
    <property type="match status" value="1"/>
</dbReference>
<dbReference type="EMBL" id="JAYFSI010000004">
    <property type="protein sequence ID" value="MEA5361945.1"/>
    <property type="molecule type" value="Genomic_DNA"/>
</dbReference>
<sequence>MATPSPVSEPRRRDAIDVVVFDAMGVLYSCADDVGELLVPFLRGKGCVLERRDIDDLYRACSLGKMSSADFWAAAGVPGAPDDEYCRGHRLTDGVVTVLAELDTTGVRLACLSNDVSEWSKLLQERFGLAEFITDWFVSGDTRVRKPDPEAFTGLRRRLDVVPDRILLIDDRAENVMAARAAGLQALRFGSAGLSTMDQLRRELRPW</sequence>
<organism evidence="1 2">
    <name type="scientific">Amycolatopsis heterodermiae</name>
    <dbReference type="NCBI Taxonomy" id="3110235"/>
    <lineage>
        <taxon>Bacteria</taxon>
        <taxon>Bacillati</taxon>
        <taxon>Actinomycetota</taxon>
        <taxon>Actinomycetes</taxon>
        <taxon>Pseudonocardiales</taxon>
        <taxon>Pseudonocardiaceae</taxon>
        <taxon>Amycolatopsis</taxon>
    </lineage>
</organism>
<dbReference type="InterPro" id="IPR006439">
    <property type="entry name" value="HAD-SF_hydro_IA"/>
</dbReference>
<dbReference type="Proteomes" id="UP001304298">
    <property type="component" value="Unassembled WGS sequence"/>
</dbReference>
<dbReference type="PRINTS" id="PR00413">
    <property type="entry name" value="HADHALOGNASE"/>
</dbReference>
<dbReference type="Gene3D" id="3.40.50.1000">
    <property type="entry name" value="HAD superfamily/HAD-like"/>
    <property type="match status" value="1"/>
</dbReference>
<dbReference type="SUPFAM" id="SSF56784">
    <property type="entry name" value="HAD-like"/>
    <property type="match status" value="1"/>
</dbReference>
<dbReference type="RefSeq" id="WP_323329439.1">
    <property type="nucleotide sequence ID" value="NZ_JAYFSI010000004.1"/>
</dbReference>
<dbReference type="NCBIfam" id="TIGR01509">
    <property type="entry name" value="HAD-SF-IA-v3"/>
    <property type="match status" value="1"/>
</dbReference>
<keyword evidence="2" id="KW-1185">Reference proteome</keyword>
<evidence type="ECO:0000313" key="2">
    <source>
        <dbReference type="Proteomes" id="UP001304298"/>
    </source>
</evidence>
<dbReference type="InterPro" id="IPR023214">
    <property type="entry name" value="HAD_sf"/>
</dbReference>
<name>A0ABU5R8H0_9PSEU</name>
<proteinExistence type="predicted"/>
<dbReference type="PANTHER" id="PTHR43611:SF3">
    <property type="entry name" value="FLAVIN MONONUCLEOTIDE HYDROLASE 1, CHLOROPLATIC"/>
    <property type="match status" value="1"/>
</dbReference>
<protein>
    <submittedName>
        <fullName evidence="1">HAD-IA family hydrolase</fullName>
    </submittedName>
</protein>
<evidence type="ECO:0000313" key="1">
    <source>
        <dbReference type="EMBL" id="MEA5361945.1"/>
    </source>
</evidence>
<dbReference type="GO" id="GO:0016787">
    <property type="term" value="F:hydrolase activity"/>
    <property type="evidence" value="ECO:0007669"/>
    <property type="project" value="UniProtKB-KW"/>
</dbReference>
<gene>
    <name evidence="1" type="ORF">VA596_20575</name>
</gene>
<reference evidence="1 2" key="1">
    <citation type="submission" date="2023-12" db="EMBL/GenBank/DDBJ databases">
        <title>Amycolatopsis sp. V23-08.</title>
        <authorList>
            <person name="Somphong A."/>
        </authorList>
    </citation>
    <scope>NUCLEOTIDE SEQUENCE [LARGE SCALE GENOMIC DNA]</scope>
    <source>
        <strain evidence="1 2">V23-08</strain>
    </source>
</reference>